<gene>
    <name evidence="1" type="ORF">GBAR_LOCUS13010</name>
</gene>
<reference evidence="1" key="1">
    <citation type="submission" date="2023-03" db="EMBL/GenBank/DDBJ databases">
        <authorList>
            <person name="Steffen K."/>
            <person name="Cardenas P."/>
        </authorList>
    </citation>
    <scope>NUCLEOTIDE SEQUENCE</scope>
</reference>
<proteinExistence type="predicted"/>
<organism evidence="1 2">
    <name type="scientific">Geodia barretti</name>
    <name type="common">Barrett's horny sponge</name>
    <dbReference type="NCBI Taxonomy" id="519541"/>
    <lineage>
        <taxon>Eukaryota</taxon>
        <taxon>Metazoa</taxon>
        <taxon>Porifera</taxon>
        <taxon>Demospongiae</taxon>
        <taxon>Heteroscleromorpha</taxon>
        <taxon>Tetractinellida</taxon>
        <taxon>Astrophorina</taxon>
        <taxon>Geodiidae</taxon>
        <taxon>Geodia</taxon>
    </lineage>
</organism>
<dbReference type="EMBL" id="CASHTH010001938">
    <property type="protein sequence ID" value="CAI8022115.1"/>
    <property type="molecule type" value="Genomic_DNA"/>
</dbReference>
<comment type="caution">
    <text evidence="1">The sequence shown here is derived from an EMBL/GenBank/DDBJ whole genome shotgun (WGS) entry which is preliminary data.</text>
</comment>
<name>A0AA35S293_GEOBA</name>
<sequence length="104" mass="11007">MAHQYNKVLKQNAFHTPHKHTALCCPGISIAVFILQVQVGRSGGNSVGVAPQRVYIELTSGQPPLPTLVTSLLHLGIGIGPVRGEITESQSVCVCCSGEEGRNC</sequence>
<evidence type="ECO:0000313" key="2">
    <source>
        <dbReference type="Proteomes" id="UP001174909"/>
    </source>
</evidence>
<protein>
    <submittedName>
        <fullName evidence="1">Uncharacterized protein</fullName>
    </submittedName>
</protein>
<keyword evidence="2" id="KW-1185">Reference proteome</keyword>
<accession>A0AA35S293</accession>
<evidence type="ECO:0000313" key="1">
    <source>
        <dbReference type="EMBL" id="CAI8022115.1"/>
    </source>
</evidence>
<dbReference type="AlphaFoldDB" id="A0AA35S293"/>
<dbReference type="Proteomes" id="UP001174909">
    <property type="component" value="Unassembled WGS sequence"/>
</dbReference>